<organism evidence="2 3">
    <name type="scientific">Pseudoalteromonas luteoviolacea H33</name>
    <dbReference type="NCBI Taxonomy" id="1365251"/>
    <lineage>
        <taxon>Bacteria</taxon>
        <taxon>Pseudomonadati</taxon>
        <taxon>Pseudomonadota</taxon>
        <taxon>Gammaproteobacteria</taxon>
        <taxon>Alteromonadales</taxon>
        <taxon>Pseudoalteromonadaceae</taxon>
        <taxon>Pseudoalteromonas</taxon>
    </lineage>
</organism>
<evidence type="ECO:0000313" key="2">
    <source>
        <dbReference type="EMBL" id="KZN45290.1"/>
    </source>
</evidence>
<dbReference type="Proteomes" id="UP000076503">
    <property type="component" value="Unassembled WGS sequence"/>
</dbReference>
<evidence type="ECO:0000259" key="1">
    <source>
        <dbReference type="Pfam" id="PF02557"/>
    </source>
</evidence>
<dbReference type="PANTHER" id="PTHR34385:SF1">
    <property type="entry name" value="PEPTIDOGLYCAN L-ALANYL-D-GLUTAMATE ENDOPEPTIDASE CWLK"/>
    <property type="match status" value="1"/>
</dbReference>
<dbReference type="RefSeq" id="WP_063364011.1">
    <property type="nucleotide sequence ID" value="NZ_AUXZ01000130.1"/>
</dbReference>
<reference evidence="2 3" key="1">
    <citation type="submission" date="2013-07" db="EMBL/GenBank/DDBJ databases">
        <title>Comparative Genomic and Metabolomic Analysis of Twelve Strains of Pseudoalteromonas luteoviolacea.</title>
        <authorList>
            <person name="Vynne N.G."/>
            <person name="Mansson M."/>
            <person name="Gram L."/>
        </authorList>
    </citation>
    <scope>NUCLEOTIDE SEQUENCE [LARGE SCALE GENOMIC DNA]</scope>
    <source>
        <strain evidence="2 3">H33</strain>
    </source>
</reference>
<protein>
    <recommendedName>
        <fullName evidence="1">D-alanyl-D-alanine carboxypeptidase-like core domain-containing protein</fullName>
    </recommendedName>
</protein>
<dbReference type="InterPro" id="IPR052179">
    <property type="entry name" value="DD-CPase-like"/>
</dbReference>
<feature type="domain" description="D-alanyl-D-alanine carboxypeptidase-like core" evidence="1">
    <location>
        <begin position="22"/>
        <end position="175"/>
    </location>
</feature>
<sequence>MNNIALQALGLDTSHLVEYQNKYVHKEVIKDLDALSKAAKTAGFAFSIASAHRDFQRQAMIWNAKFSGKRPILDKNSAPVDIHHLSDEKIVEAIMLFSALPGTSRHHFGSDLDVYASNCLGAGESLQLEPWEYQSGGPFYEFSCWFDASLSQFGFFRPYDKYRGGVAAEPWHISHLETAYKLEQHVSLNTIQQVISEQDVLGKEAILANLPKLYSQFITNIAKG</sequence>
<dbReference type="PANTHER" id="PTHR34385">
    <property type="entry name" value="D-ALANYL-D-ALANINE CARBOXYPEPTIDASE"/>
    <property type="match status" value="1"/>
</dbReference>
<accession>A0A167AEG9</accession>
<comment type="caution">
    <text evidence="2">The sequence shown here is derived from an EMBL/GenBank/DDBJ whole genome shotgun (WGS) entry which is preliminary data.</text>
</comment>
<dbReference type="GO" id="GO:0008233">
    <property type="term" value="F:peptidase activity"/>
    <property type="evidence" value="ECO:0007669"/>
    <property type="project" value="InterPro"/>
</dbReference>
<dbReference type="CDD" id="cd14847">
    <property type="entry name" value="DD-carboxypeptidase_like"/>
    <property type="match status" value="1"/>
</dbReference>
<dbReference type="Gene3D" id="3.30.1380.10">
    <property type="match status" value="1"/>
</dbReference>
<name>A0A167AEG9_9GAMM</name>
<dbReference type="EMBL" id="AUXZ01000130">
    <property type="protein sequence ID" value="KZN45290.1"/>
    <property type="molecule type" value="Genomic_DNA"/>
</dbReference>
<proteinExistence type="predicted"/>
<dbReference type="OrthoDB" id="9792074at2"/>
<dbReference type="InterPro" id="IPR003709">
    <property type="entry name" value="VanY-like_core_dom"/>
</dbReference>
<dbReference type="PATRIC" id="fig|1365251.3.peg.4880"/>
<dbReference type="Pfam" id="PF02557">
    <property type="entry name" value="VanY"/>
    <property type="match status" value="1"/>
</dbReference>
<evidence type="ECO:0000313" key="3">
    <source>
        <dbReference type="Proteomes" id="UP000076503"/>
    </source>
</evidence>
<dbReference type="AlphaFoldDB" id="A0A167AEG9"/>
<dbReference type="InterPro" id="IPR009045">
    <property type="entry name" value="Zn_M74/Hedgehog-like"/>
</dbReference>
<dbReference type="GO" id="GO:0006508">
    <property type="term" value="P:proteolysis"/>
    <property type="evidence" value="ECO:0007669"/>
    <property type="project" value="InterPro"/>
</dbReference>
<dbReference type="SUPFAM" id="SSF55166">
    <property type="entry name" value="Hedgehog/DD-peptidase"/>
    <property type="match status" value="1"/>
</dbReference>
<gene>
    <name evidence="2" type="ORF">N476_04565</name>
</gene>